<evidence type="ECO:0000313" key="1">
    <source>
        <dbReference type="EMBL" id="MDP2567139.1"/>
    </source>
</evidence>
<sequence length="254" mass="27377">CNNALEVSQPACIFSIPEGSCNMEKVLSTTTCTNTVNKGECNRELETFVKTCDVDVEETKECVVTIDVTESDCDADAVYTTQACESTREVTEHSCGIKYDLTVTEGSCDGVNKQIKIPGNKHTCWSRYSPETREAFVLVTCSTLKVLNFGYEGSCPSSSGGTTETIDWTIRPSPAMNINLEENGNIFLQEAHTASGDPVTDKNDVWVNISDDAGGKKVCVGNTEGATTRCTTIEMSASSYSVSRTNTCTALDDA</sequence>
<name>A0ABT9FK18_9GAMM</name>
<protein>
    <submittedName>
        <fullName evidence="1">Uncharacterized protein</fullName>
    </submittedName>
</protein>
<dbReference type="Proteomes" id="UP001177212">
    <property type="component" value="Unassembled WGS sequence"/>
</dbReference>
<dbReference type="EMBL" id="JAUYVT010000045">
    <property type="protein sequence ID" value="MDP2567139.1"/>
    <property type="molecule type" value="Genomic_DNA"/>
</dbReference>
<keyword evidence="2" id="KW-1185">Reference proteome</keyword>
<organism evidence="1 2">
    <name type="scientific">Pseudoalteromonas marina</name>
    <dbReference type="NCBI Taxonomy" id="267375"/>
    <lineage>
        <taxon>Bacteria</taxon>
        <taxon>Pseudomonadati</taxon>
        <taxon>Pseudomonadota</taxon>
        <taxon>Gammaproteobacteria</taxon>
        <taxon>Alteromonadales</taxon>
        <taxon>Pseudoalteromonadaceae</taxon>
        <taxon>Pseudoalteromonas</taxon>
    </lineage>
</organism>
<gene>
    <name evidence="1" type="ORF">Q8W34_21135</name>
</gene>
<evidence type="ECO:0000313" key="2">
    <source>
        <dbReference type="Proteomes" id="UP001177212"/>
    </source>
</evidence>
<comment type="caution">
    <text evidence="1">The sequence shown here is derived from an EMBL/GenBank/DDBJ whole genome shotgun (WGS) entry which is preliminary data.</text>
</comment>
<feature type="non-terminal residue" evidence="1">
    <location>
        <position position="1"/>
    </location>
</feature>
<accession>A0ABT9FK18</accession>
<proteinExistence type="predicted"/>
<dbReference type="RefSeq" id="WP_305473487.1">
    <property type="nucleotide sequence ID" value="NZ_JAUYVT010000045.1"/>
</dbReference>
<reference evidence="1" key="1">
    <citation type="submission" date="2023-07" db="EMBL/GenBank/DDBJ databases">
        <title>Genome content predicts the carbon catabolic preferences of heterotrophic bacteria.</title>
        <authorList>
            <person name="Gralka M."/>
        </authorList>
    </citation>
    <scope>NUCLEOTIDE SEQUENCE</scope>
    <source>
        <strain evidence="1">4G09</strain>
    </source>
</reference>